<comment type="similarity">
    <text evidence="9">Belongs to the TrpF family.</text>
</comment>
<dbReference type="GO" id="GO:0004640">
    <property type="term" value="F:phosphoribosylanthranilate isomerase activity"/>
    <property type="evidence" value="ECO:0007669"/>
    <property type="project" value="UniProtKB-UniRule"/>
</dbReference>
<dbReference type="PANTHER" id="PTHR42894:SF1">
    <property type="entry name" value="N-(5'-PHOSPHORIBOSYL)ANTHRANILATE ISOMERASE"/>
    <property type="match status" value="1"/>
</dbReference>
<dbReference type="EC" id="5.3.1.24" evidence="3 9"/>
<dbReference type="EMBL" id="NRQW01000381">
    <property type="protein sequence ID" value="PLZ87792.1"/>
    <property type="molecule type" value="Genomic_DNA"/>
</dbReference>
<dbReference type="CDD" id="cd00405">
    <property type="entry name" value="PRAI"/>
    <property type="match status" value="1"/>
</dbReference>
<evidence type="ECO:0000256" key="2">
    <source>
        <dbReference type="ARBA" id="ARBA00004664"/>
    </source>
</evidence>
<dbReference type="InterPro" id="IPR044643">
    <property type="entry name" value="TrpF_fam"/>
</dbReference>
<evidence type="ECO:0000259" key="10">
    <source>
        <dbReference type="Pfam" id="PF00697"/>
    </source>
</evidence>
<dbReference type="Proteomes" id="UP000235036">
    <property type="component" value="Unassembled WGS sequence"/>
</dbReference>
<dbReference type="InterPro" id="IPR013785">
    <property type="entry name" value="Aldolase_TIM"/>
</dbReference>
<dbReference type="SUPFAM" id="SSF51366">
    <property type="entry name" value="Ribulose-phoshate binding barrel"/>
    <property type="match status" value="1"/>
</dbReference>
<dbReference type="UniPathway" id="UPA00035">
    <property type="reaction ID" value="UER00042"/>
</dbReference>
<evidence type="ECO:0000256" key="4">
    <source>
        <dbReference type="ARBA" id="ARBA00022272"/>
    </source>
</evidence>
<sequence>MEEAWTAINCGASALGLVSTMPSGPGILSFEKIAEIAASVPPPIATFLLTSSQDAQEIIEQLRYCGTNTVQICDRLASGTYQNIRRSLPGISIVQVIHVSTEESIREAIAVAPHVDAILLDSGNQSLLVKELGGTGRIHNWNLSAVIRKKLNIPIFLAGGLKPENVALAVQQVGPFGLDVCSGVRSDGKLHANKLKWFFQELKIY</sequence>
<comment type="catalytic activity">
    <reaction evidence="1 9">
        <text>N-(5-phospho-beta-D-ribosyl)anthranilate = 1-(2-carboxyphenylamino)-1-deoxy-D-ribulose 5-phosphate</text>
        <dbReference type="Rhea" id="RHEA:21540"/>
        <dbReference type="ChEBI" id="CHEBI:18277"/>
        <dbReference type="ChEBI" id="CHEBI:58613"/>
        <dbReference type="EC" id="5.3.1.24"/>
    </reaction>
</comment>
<dbReference type="InterPro" id="IPR011060">
    <property type="entry name" value="RibuloseP-bd_barrel"/>
</dbReference>
<dbReference type="Pfam" id="PF00697">
    <property type="entry name" value="PRAI"/>
    <property type="match status" value="1"/>
</dbReference>
<evidence type="ECO:0000256" key="6">
    <source>
        <dbReference type="ARBA" id="ARBA00022822"/>
    </source>
</evidence>
<dbReference type="RefSeq" id="WP_035138538.1">
    <property type="nucleotide sequence ID" value="NZ_CAWNVR010000489.1"/>
</dbReference>
<accession>A0A2N6K0Q5</accession>
<keyword evidence="5 9" id="KW-0028">Amino-acid biosynthesis</keyword>
<evidence type="ECO:0000256" key="1">
    <source>
        <dbReference type="ARBA" id="ARBA00001164"/>
    </source>
</evidence>
<proteinExistence type="inferred from homology"/>
<dbReference type="AlphaFoldDB" id="A0A2N6K0Q5"/>
<name>A0A2N6K0Q5_FISMU</name>
<evidence type="ECO:0000313" key="11">
    <source>
        <dbReference type="EMBL" id="PLZ87792.1"/>
    </source>
</evidence>
<dbReference type="GO" id="GO:0000162">
    <property type="term" value="P:L-tryptophan biosynthetic process"/>
    <property type="evidence" value="ECO:0007669"/>
    <property type="project" value="UniProtKB-UniRule"/>
</dbReference>
<gene>
    <name evidence="9" type="primary">trpF</name>
    <name evidence="11" type="ORF">CEN44_16695</name>
</gene>
<comment type="caution">
    <text evidence="11">The sequence shown here is derived from an EMBL/GenBank/DDBJ whole genome shotgun (WGS) entry which is preliminary data.</text>
</comment>
<evidence type="ECO:0000256" key="7">
    <source>
        <dbReference type="ARBA" id="ARBA00023141"/>
    </source>
</evidence>
<evidence type="ECO:0000256" key="9">
    <source>
        <dbReference type="HAMAP-Rule" id="MF_00135"/>
    </source>
</evidence>
<evidence type="ECO:0000313" key="12">
    <source>
        <dbReference type="Proteomes" id="UP000235036"/>
    </source>
</evidence>
<comment type="pathway">
    <text evidence="2 9">Amino-acid biosynthesis; L-tryptophan biosynthesis; L-tryptophan from chorismate: step 3/5.</text>
</comment>
<keyword evidence="6 9" id="KW-0822">Tryptophan biosynthesis</keyword>
<reference evidence="11 12" key="1">
    <citation type="submission" date="2017-08" db="EMBL/GenBank/DDBJ databases">
        <title>Genomes of Fischerella (Mastigocladus) sp. strains.</title>
        <authorList>
            <person name="Miller S.R."/>
        </authorList>
    </citation>
    <scope>NUCLEOTIDE SEQUENCE [LARGE SCALE GENOMIC DNA]</scope>
    <source>
        <strain evidence="11 12">CCMEE 5323</strain>
    </source>
</reference>
<feature type="domain" description="N-(5'phosphoribosyl) anthranilate isomerase (PRAI)" evidence="10">
    <location>
        <begin position="25"/>
        <end position="200"/>
    </location>
</feature>
<evidence type="ECO:0000256" key="5">
    <source>
        <dbReference type="ARBA" id="ARBA00022605"/>
    </source>
</evidence>
<protein>
    <recommendedName>
        <fullName evidence="4 9">N-(5'-phosphoribosyl)anthranilate isomerase</fullName>
        <shortName evidence="9">PRAI</shortName>
        <ecNumber evidence="3 9">5.3.1.24</ecNumber>
    </recommendedName>
</protein>
<dbReference type="Gene3D" id="3.20.20.70">
    <property type="entry name" value="Aldolase class I"/>
    <property type="match status" value="1"/>
</dbReference>
<organism evidence="11 12">
    <name type="scientific">Fischerella muscicola CCMEE 5323</name>
    <dbReference type="NCBI Taxonomy" id="2019572"/>
    <lineage>
        <taxon>Bacteria</taxon>
        <taxon>Bacillati</taxon>
        <taxon>Cyanobacteriota</taxon>
        <taxon>Cyanophyceae</taxon>
        <taxon>Nostocales</taxon>
        <taxon>Hapalosiphonaceae</taxon>
        <taxon>Fischerella</taxon>
    </lineage>
</organism>
<keyword evidence="12" id="KW-1185">Reference proteome</keyword>
<evidence type="ECO:0000256" key="3">
    <source>
        <dbReference type="ARBA" id="ARBA00012572"/>
    </source>
</evidence>
<dbReference type="HAMAP" id="MF_00135">
    <property type="entry name" value="PRAI"/>
    <property type="match status" value="1"/>
</dbReference>
<evidence type="ECO:0000256" key="8">
    <source>
        <dbReference type="ARBA" id="ARBA00023235"/>
    </source>
</evidence>
<dbReference type="PANTHER" id="PTHR42894">
    <property type="entry name" value="N-(5'-PHOSPHORIBOSYL)ANTHRANILATE ISOMERASE"/>
    <property type="match status" value="1"/>
</dbReference>
<keyword evidence="7 9" id="KW-0057">Aromatic amino acid biosynthesis</keyword>
<keyword evidence="8 9" id="KW-0413">Isomerase</keyword>
<dbReference type="InterPro" id="IPR001240">
    <property type="entry name" value="PRAI_dom"/>
</dbReference>